<evidence type="ECO:0000313" key="4">
    <source>
        <dbReference type="Proteomes" id="UP000886520"/>
    </source>
</evidence>
<evidence type="ECO:0000313" key="3">
    <source>
        <dbReference type="EMBL" id="KAI5078520.1"/>
    </source>
</evidence>
<dbReference type="OrthoDB" id="1662599at2759"/>
<dbReference type="InterPro" id="IPR002347">
    <property type="entry name" value="SDR_fam"/>
</dbReference>
<dbReference type="InterPro" id="IPR036291">
    <property type="entry name" value="NAD(P)-bd_dom_sf"/>
</dbReference>
<sequence>MCSGIGRHTAFLFAQEGASVVVADYSISAVARATDAVKEFGGKCLGICGDVSIPEDVEAMVSKAEKTFGALHIVFNNAGVLDKLDHDAINTPTEVIDKTLAVNFKGTLYGCRYGIPAIKRGGGGSIINVSSTVSLVGSSSPKVAYTASKGAILALTRELAVFHAREGVRVNALCPGPLKTNLLMQHLKSEEKIERLLKFIPMGRFGEAAEVAKAALFLASSDSSFMTGASLIIDGGITSAFDSPS</sequence>
<keyword evidence="4" id="KW-1185">Reference proteome</keyword>
<gene>
    <name evidence="3" type="ORF">GOP47_0006191</name>
</gene>
<dbReference type="PRINTS" id="PR00081">
    <property type="entry name" value="GDHRDH"/>
</dbReference>
<comment type="similarity">
    <text evidence="1">Belongs to the short-chain dehydrogenases/reductases (SDR) family.</text>
</comment>
<dbReference type="PRINTS" id="PR00080">
    <property type="entry name" value="SDRFAMILY"/>
</dbReference>
<dbReference type="FunFam" id="3.40.50.720:FF:000084">
    <property type="entry name" value="Short-chain dehydrogenase reductase"/>
    <property type="match status" value="1"/>
</dbReference>
<dbReference type="SUPFAM" id="SSF51735">
    <property type="entry name" value="NAD(P)-binding Rossmann-fold domains"/>
    <property type="match status" value="1"/>
</dbReference>
<evidence type="ECO:0000256" key="2">
    <source>
        <dbReference type="ARBA" id="ARBA00023002"/>
    </source>
</evidence>
<evidence type="ECO:0000256" key="1">
    <source>
        <dbReference type="ARBA" id="ARBA00006484"/>
    </source>
</evidence>
<dbReference type="PANTHER" id="PTHR42760:SF115">
    <property type="entry name" value="3-OXOACYL-[ACYL-CARRIER-PROTEIN] REDUCTASE FABG"/>
    <property type="match status" value="1"/>
</dbReference>
<comment type="caution">
    <text evidence="3">The sequence shown here is derived from an EMBL/GenBank/DDBJ whole genome shotgun (WGS) entry which is preliminary data.</text>
</comment>
<dbReference type="CDD" id="cd05233">
    <property type="entry name" value="SDR_c"/>
    <property type="match status" value="1"/>
</dbReference>
<dbReference type="Proteomes" id="UP000886520">
    <property type="component" value="Chromosome 6"/>
</dbReference>
<protein>
    <submittedName>
        <fullName evidence="3">Uncharacterized protein</fullName>
    </submittedName>
</protein>
<dbReference type="Pfam" id="PF13561">
    <property type="entry name" value="adh_short_C2"/>
    <property type="match status" value="1"/>
</dbReference>
<dbReference type="PANTHER" id="PTHR42760">
    <property type="entry name" value="SHORT-CHAIN DEHYDROGENASES/REDUCTASES FAMILY MEMBER"/>
    <property type="match status" value="1"/>
</dbReference>
<dbReference type="Gene3D" id="3.40.50.720">
    <property type="entry name" value="NAD(P)-binding Rossmann-like Domain"/>
    <property type="match status" value="1"/>
</dbReference>
<dbReference type="EMBL" id="JABFUD020000006">
    <property type="protein sequence ID" value="KAI5078520.1"/>
    <property type="molecule type" value="Genomic_DNA"/>
</dbReference>
<accession>A0A9D4ZMT3</accession>
<reference evidence="3" key="1">
    <citation type="submission" date="2021-01" db="EMBL/GenBank/DDBJ databases">
        <title>Adiantum capillus-veneris genome.</title>
        <authorList>
            <person name="Fang Y."/>
            <person name="Liao Q."/>
        </authorList>
    </citation>
    <scope>NUCLEOTIDE SEQUENCE</scope>
    <source>
        <strain evidence="3">H3</strain>
        <tissue evidence="3">Leaf</tissue>
    </source>
</reference>
<organism evidence="3 4">
    <name type="scientific">Adiantum capillus-veneris</name>
    <name type="common">Maidenhair fern</name>
    <dbReference type="NCBI Taxonomy" id="13818"/>
    <lineage>
        <taxon>Eukaryota</taxon>
        <taxon>Viridiplantae</taxon>
        <taxon>Streptophyta</taxon>
        <taxon>Embryophyta</taxon>
        <taxon>Tracheophyta</taxon>
        <taxon>Polypodiopsida</taxon>
        <taxon>Polypodiidae</taxon>
        <taxon>Polypodiales</taxon>
        <taxon>Pteridineae</taxon>
        <taxon>Pteridaceae</taxon>
        <taxon>Vittarioideae</taxon>
        <taxon>Adiantum</taxon>
    </lineage>
</organism>
<dbReference type="AlphaFoldDB" id="A0A9D4ZMT3"/>
<name>A0A9D4ZMT3_ADICA</name>
<keyword evidence="2" id="KW-0560">Oxidoreductase</keyword>
<proteinExistence type="inferred from homology"/>
<dbReference type="GO" id="GO:0016616">
    <property type="term" value="F:oxidoreductase activity, acting on the CH-OH group of donors, NAD or NADP as acceptor"/>
    <property type="evidence" value="ECO:0007669"/>
    <property type="project" value="TreeGrafter"/>
</dbReference>